<dbReference type="EMBL" id="CALNXK010000354">
    <property type="protein sequence ID" value="CAH3183480.1"/>
    <property type="molecule type" value="Genomic_DNA"/>
</dbReference>
<evidence type="ECO:0000313" key="4">
    <source>
        <dbReference type="Proteomes" id="UP001159405"/>
    </source>
</evidence>
<feature type="non-terminal residue" evidence="3">
    <location>
        <position position="339"/>
    </location>
</feature>
<accession>A0ABN8RVH3</accession>
<reference evidence="3 4" key="1">
    <citation type="submission" date="2022-05" db="EMBL/GenBank/DDBJ databases">
        <authorList>
            <consortium name="Genoscope - CEA"/>
            <person name="William W."/>
        </authorList>
    </citation>
    <scope>NUCLEOTIDE SEQUENCE [LARGE SCALE GENOMIC DNA]</scope>
</reference>
<feature type="region of interest" description="Disordered" evidence="1">
    <location>
        <begin position="1"/>
        <end position="21"/>
    </location>
</feature>
<name>A0ABN8RVH3_9CNID</name>
<feature type="compositionally biased region" description="Low complexity" evidence="1">
    <location>
        <begin position="82"/>
        <end position="91"/>
    </location>
</feature>
<protein>
    <recommendedName>
        <fullName evidence="2">SAP domain-containing protein</fullName>
    </recommendedName>
</protein>
<gene>
    <name evidence="3" type="ORF">PLOB_00028592</name>
</gene>
<sequence length="339" mass="37480">MARPRRTISRSNRASSRGEQDLSTLASEVLKLRLQALNLRIKGSKGQLLNRLKRALPGQVATSTTAQPKRVSKAKARKGRPATRTTTATGRSSESLSANLGNVNNEGNALSDRASLSSIEDMIESDPEPNESNFQRNSGFSQTQRAAIEAIVTDSVRSTITTLQNSPAAHLPSPAAQLPSASPQTLFTLGMASPLGLSRPVDKTLEDKILRGEYIDFALLLPDTLYQSQTPEIQLRLDDSSSGPMGSPVTMVRKKKPVIDTFLKWLDAFMTYMLILVNVYPRRVLELIKYQQIIGRAVAKFKGLAWLSYDQQFRRRAAYDLSLSWDKVDLELWTVTFAG</sequence>
<dbReference type="PROSITE" id="PS50800">
    <property type="entry name" value="SAP"/>
    <property type="match status" value="1"/>
</dbReference>
<feature type="compositionally biased region" description="Polar residues" evidence="1">
    <location>
        <begin position="9"/>
        <end position="21"/>
    </location>
</feature>
<dbReference type="PANTHER" id="PTHR35558:SF1">
    <property type="entry name" value="ENDONUCLEASE_EXONUCLEASE_PHOSPHATASE DOMAIN-CONTAINING PROTEIN"/>
    <property type="match status" value="1"/>
</dbReference>
<dbReference type="PANTHER" id="PTHR35558">
    <property type="entry name" value="SGNH_HYDRO DOMAIN-CONTAINING PROTEIN"/>
    <property type="match status" value="1"/>
</dbReference>
<evidence type="ECO:0000256" key="1">
    <source>
        <dbReference type="SAM" id="MobiDB-lite"/>
    </source>
</evidence>
<evidence type="ECO:0000259" key="2">
    <source>
        <dbReference type="PROSITE" id="PS50800"/>
    </source>
</evidence>
<feature type="region of interest" description="Disordered" evidence="1">
    <location>
        <begin position="59"/>
        <end position="109"/>
    </location>
</feature>
<proteinExistence type="predicted"/>
<dbReference type="Proteomes" id="UP001159405">
    <property type="component" value="Unassembled WGS sequence"/>
</dbReference>
<feature type="domain" description="SAP" evidence="2">
    <location>
        <begin position="22"/>
        <end position="56"/>
    </location>
</feature>
<feature type="compositionally biased region" description="Polar residues" evidence="1">
    <location>
        <begin position="92"/>
        <end position="109"/>
    </location>
</feature>
<organism evidence="3 4">
    <name type="scientific">Porites lobata</name>
    <dbReference type="NCBI Taxonomy" id="104759"/>
    <lineage>
        <taxon>Eukaryota</taxon>
        <taxon>Metazoa</taxon>
        <taxon>Cnidaria</taxon>
        <taxon>Anthozoa</taxon>
        <taxon>Hexacorallia</taxon>
        <taxon>Scleractinia</taxon>
        <taxon>Fungiina</taxon>
        <taxon>Poritidae</taxon>
        <taxon>Porites</taxon>
    </lineage>
</organism>
<comment type="caution">
    <text evidence="3">The sequence shown here is derived from an EMBL/GenBank/DDBJ whole genome shotgun (WGS) entry which is preliminary data.</text>
</comment>
<keyword evidence="4" id="KW-1185">Reference proteome</keyword>
<feature type="compositionally biased region" description="Basic residues" evidence="1">
    <location>
        <begin position="70"/>
        <end position="81"/>
    </location>
</feature>
<evidence type="ECO:0000313" key="3">
    <source>
        <dbReference type="EMBL" id="CAH3183480.1"/>
    </source>
</evidence>
<dbReference type="InterPro" id="IPR003034">
    <property type="entry name" value="SAP_dom"/>
</dbReference>